<proteinExistence type="predicted"/>
<dbReference type="RefSeq" id="WP_376994060.1">
    <property type="nucleotide sequence ID" value="NZ_JBHSLC010000006.1"/>
</dbReference>
<dbReference type="Gene3D" id="3.40.50.720">
    <property type="entry name" value="NAD(P)-binding Rossmann-like Domain"/>
    <property type="match status" value="1"/>
</dbReference>
<organism evidence="2 3">
    <name type="scientific">Azospirillum himalayense</name>
    <dbReference type="NCBI Taxonomy" id="654847"/>
    <lineage>
        <taxon>Bacteria</taxon>
        <taxon>Pseudomonadati</taxon>
        <taxon>Pseudomonadota</taxon>
        <taxon>Alphaproteobacteria</taxon>
        <taxon>Rhodospirillales</taxon>
        <taxon>Azospirillaceae</taxon>
        <taxon>Azospirillum</taxon>
    </lineage>
</organism>
<dbReference type="InterPro" id="IPR050177">
    <property type="entry name" value="Lipid_A_modif_metabolic_enz"/>
</dbReference>
<dbReference type="EMBL" id="JBHSLC010000006">
    <property type="protein sequence ID" value="MFC5354316.1"/>
    <property type="molecule type" value="Genomic_DNA"/>
</dbReference>
<comment type="caution">
    <text evidence="2">The sequence shown here is derived from an EMBL/GenBank/DDBJ whole genome shotgun (WGS) entry which is preliminary data.</text>
</comment>
<reference evidence="3" key="1">
    <citation type="journal article" date="2019" name="Int. J. Syst. Evol. Microbiol.">
        <title>The Global Catalogue of Microorganisms (GCM) 10K type strain sequencing project: providing services to taxonomists for standard genome sequencing and annotation.</title>
        <authorList>
            <consortium name="The Broad Institute Genomics Platform"/>
            <consortium name="The Broad Institute Genome Sequencing Center for Infectious Disease"/>
            <person name="Wu L."/>
            <person name="Ma J."/>
        </authorList>
    </citation>
    <scope>NUCLEOTIDE SEQUENCE [LARGE SCALE GENOMIC DNA]</scope>
    <source>
        <strain evidence="3">CCUG 58760</strain>
    </source>
</reference>
<evidence type="ECO:0000313" key="3">
    <source>
        <dbReference type="Proteomes" id="UP001596166"/>
    </source>
</evidence>
<name>A0ABW0G191_9PROT</name>
<dbReference type="Pfam" id="PF01370">
    <property type="entry name" value="Epimerase"/>
    <property type="match status" value="1"/>
</dbReference>
<dbReference type="PANTHER" id="PTHR43245">
    <property type="entry name" value="BIFUNCTIONAL POLYMYXIN RESISTANCE PROTEIN ARNA"/>
    <property type="match status" value="1"/>
</dbReference>
<keyword evidence="3" id="KW-1185">Reference proteome</keyword>
<dbReference type="SUPFAM" id="SSF51735">
    <property type="entry name" value="NAD(P)-binding Rossmann-fold domains"/>
    <property type="match status" value="1"/>
</dbReference>
<dbReference type="InterPro" id="IPR036291">
    <property type="entry name" value="NAD(P)-bd_dom_sf"/>
</dbReference>
<accession>A0ABW0G191</accession>
<evidence type="ECO:0000259" key="1">
    <source>
        <dbReference type="Pfam" id="PF01370"/>
    </source>
</evidence>
<dbReference type="InterPro" id="IPR001509">
    <property type="entry name" value="Epimerase_deHydtase"/>
</dbReference>
<feature type="domain" description="NAD-dependent epimerase/dehydratase" evidence="1">
    <location>
        <begin position="10"/>
        <end position="239"/>
    </location>
</feature>
<sequence length="311" mass="33288">MMAEPFPESVLVTGATGLIGRRTLAELTGRCELWAMSRRFPNAPPSDCGSRLAAPRWIAHDFEETALPAALPPGVDTVVHLAQAEDHRDFPAGAARIHAVTANATLQLLDWAWRTGARRFILASTGGLYAPSPTAIDESSPLGIGDDPLAFYLTSKRISELLAERYAAAMTVVVLRFFFVYGPGQRPPMLLPRLIASVAEGRPLTLQGKDGIRLNPLHVDDAARAIARCCALETGATINLAGPETVSMRRIGELIGEGLGKPALFAADTAAQPRDWVAGIARMKTLLGAPLVRPETGVPEMARAFRDARIG</sequence>
<dbReference type="CDD" id="cd08946">
    <property type="entry name" value="SDR_e"/>
    <property type="match status" value="1"/>
</dbReference>
<protein>
    <submittedName>
        <fullName evidence="2">NAD-dependent epimerase/dehydratase family protein</fullName>
    </submittedName>
</protein>
<evidence type="ECO:0000313" key="2">
    <source>
        <dbReference type="EMBL" id="MFC5354316.1"/>
    </source>
</evidence>
<gene>
    <name evidence="2" type="ORF">ACFPMG_04780</name>
</gene>
<dbReference type="Proteomes" id="UP001596166">
    <property type="component" value="Unassembled WGS sequence"/>
</dbReference>